<evidence type="ECO:0000259" key="8">
    <source>
        <dbReference type="Pfam" id="PF00361"/>
    </source>
</evidence>
<dbReference type="EMBL" id="LWQS01000114">
    <property type="protein sequence ID" value="OAN37058.1"/>
    <property type="molecule type" value="Genomic_DNA"/>
</dbReference>
<dbReference type="GO" id="GO:0015990">
    <property type="term" value="P:electron transport coupled proton transport"/>
    <property type="evidence" value="ECO:0007669"/>
    <property type="project" value="TreeGrafter"/>
</dbReference>
<feature type="transmembrane region" description="Helical" evidence="7">
    <location>
        <begin position="143"/>
        <end position="160"/>
    </location>
</feature>
<evidence type="ECO:0000313" key="10">
    <source>
        <dbReference type="Proteomes" id="UP000078287"/>
    </source>
</evidence>
<evidence type="ECO:0000313" key="9">
    <source>
        <dbReference type="EMBL" id="OAN37058.1"/>
    </source>
</evidence>
<dbReference type="InterPro" id="IPR003918">
    <property type="entry name" value="NADH_UbQ_OxRdtase"/>
</dbReference>
<dbReference type="Proteomes" id="UP000078287">
    <property type="component" value="Unassembled WGS sequence"/>
</dbReference>
<dbReference type="GO" id="GO:0042773">
    <property type="term" value="P:ATP synthesis coupled electron transport"/>
    <property type="evidence" value="ECO:0007669"/>
    <property type="project" value="InterPro"/>
</dbReference>
<feature type="transmembrane region" description="Helical" evidence="7">
    <location>
        <begin position="172"/>
        <end position="194"/>
    </location>
</feature>
<evidence type="ECO:0000256" key="5">
    <source>
        <dbReference type="ARBA" id="ARBA00023136"/>
    </source>
</evidence>
<evidence type="ECO:0000256" key="3">
    <source>
        <dbReference type="ARBA" id="ARBA00022692"/>
    </source>
</evidence>
<keyword evidence="5 7" id="KW-0472">Membrane</keyword>
<evidence type="ECO:0000256" key="4">
    <source>
        <dbReference type="ARBA" id="ARBA00022989"/>
    </source>
</evidence>
<evidence type="ECO:0000256" key="7">
    <source>
        <dbReference type="SAM" id="Phobius"/>
    </source>
</evidence>
<dbReference type="STRING" id="1707952.A6A03_05265"/>
<dbReference type="Pfam" id="PF00361">
    <property type="entry name" value="Proton_antipo_M"/>
    <property type="match status" value="1"/>
</dbReference>
<feature type="transmembrane region" description="Helical" evidence="7">
    <location>
        <begin position="119"/>
        <end position="137"/>
    </location>
</feature>
<feature type="transmembrane region" description="Helical" evidence="7">
    <location>
        <begin position="340"/>
        <end position="359"/>
    </location>
</feature>
<dbReference type="GO" id="GO:0016020">
    <property type="term" value="C:membrane"/>
    <property type="evidence" value="ECO:0007669"/>
    <property type="project" value="UniProtKB-SubCell"/>
</dbReference>
<accession>A0A178LUD3</accession>
<feature type="transmembrane region" description="Helical" evidence="7">
    <location>
        <begin position="414"/>
        <end position="440"/>
    </location>
</feature>
<dbReference type="NCBIfam" id="TIGR01972">
    <property type="entry name" value="NDH_I_M"/>
    <property type="match status" value="1"/>
</dbReference>
<protein>
    <submittedName>
        <fullName evidence="9">NADH dehydrogenase</fullName>
    </submittedName>
</protein>
<feature type="transmembrane region" description="Helical" evidence="7">
    <location>
        <begin position="281"/>
        <end position="302"/>
    </location>
</feature>
<dbReference type="GO" id="GO:0003954">
    <property type="term" value="F:NADH dehydrogenase activity"/>
    <property type="evidence" value="ECO:0007669"/>
    <property type="project" value="TreeGrafter"/>
</dbReference>
<dbReference type="RefSeq" id="WP_066791357.1">
    <property type="nucleotide sequence ID" value="NZ_LWQS01000114.1"/>
</dbReference>
<keyword evidence="10" id="KW-1185">Reference proteome</keyword>
<feature type="transmembrane region" description="Helical" evidence="7">
    <location>
        <begin position="80"/>
        <end position="107"/>
    </location>
</feature>
<dbReference type="OrthoDB" id="9807568at2"/>
<dbReference type="GO" id="GO:0048039">
    <property type="term" value="F:ubiquinone binding"/>
    <property type="evidence" value="ECO:0007669"/>
    <property type="project" value="TreeGrafter"/>
</dbReference>
<evidence type="ECO:0000256" key="6">
    <source>
        <dbReference type="RuleBase" id="RU000320"/>
    </source>
</evidence>
<keyword evidence="3 6" id="KW-0812">Transmembrane</keyword>
<dbReference type="PRINTS" id="PR01437">
    <property type="entry name" value="NUOXDRDTASE4"/>
</dbReference>
<dbReference type="InterPro" id="IPR010227">
    <property type="entry name" value="NADH_Q_OxRdtase_chainM/4"/>
</dbReference>
<evidence type="ECO:0000256" key="2">
    <source>
        <dbReference type="ARBA" id="ARBA00009025"/>
    </source>
</evidence>
<name>A0A178LUD3_9CHLR</name>
<reference evidence="9 10" key="1">
    <citation type="submission" date="2016-04" db="EMBL/GenBank/DDBJ databases">
        <title>Chloroflexus islandicus sp. nov., a thermophilic filamentous anoxygenic phototrophic bacterium from geyser Strokkur (Iceland).</title>
        <authorList>
            <person name="Gaisin V.A."/>
            <person name="Kalashnikov A.M."/>
            <person name="Sukhacheva M.V."/>
            <person name="Grouzdev D.S."/>
            <person name="Ivanov T.M."/>
            <person name="Kuznetsov B."/>
            <person name="Gorlenko V.M."/>
        </authorList>
    </citation>
    <scope>NUCLEOTIDE SEQUENCE [LARGE SCALE GENOMIC DNA]</scope>
    <source>
        <strain evidence="10">isl-2</strain>
    </source>
</reference>
<dbReference type="InterPro" id="IPR001750">
    <property type="entry name" value="ND/Mrp_TM"/>
</dbReference>
<feature type="transmembrane region" description="Helical" evidence="7">
    <location>
        <begin position="460"/>
        <end position="479"/>
    </location>
</feature>
<comment type="caution">
    <text evidence="9">The sequence shown here is derived from an EMBL/GenBank/DDBJ whole genome shotgun (WGS) entry which is preliminary data.</text>
</comment>
<evidence type="ECO:0000256" key="1">
    <source>
        <dbReference type="ARBA" id="ARBA00004127"/>
    </source>
</evidence>
<sequence length="503" mass="55167">MGLITLPADVPWLSLIWLSMLVPAIIIAVIPDRYPDLMRWVGAGFALLSLILSLLVFLAYDPVKGGFQFIEQLDWIPQLGISYLLGVDGINLPMLLLNGIVIFTGALMSWNIEERTKEYWVWLLLLTTGVYGVFSALDLFLFFVFYELAVLPMYLLIGIWGSTRKEYGAMKLTLFLMAGSALVIIGMIGLYFGSGLRTFNMLVLAEQGFISGNLQWLLFPALFVGFGVLAGMFPFHTWSPTGHVAAPTAVSMLHAGVLMKLGAYGCLRAAMWLMPVGARDWLPIIAVLTIFNVVYGASIAMVQRDAKFIIGYSSVSHMGLVVMALAAGTQIALLGAVLQMFAHGIMTALFFAVVGRMIYDRTHTRQLPELGGLGRVMPFAAAMFILGGLSSMGMPGLAGFWAEFNIFIGVWERYPLVAVIAALSIPITGAYILRAVWSVFYDEVKNPEFLHLPKLTWQEYTGALILAVVLVGLGLYPAWMTELIDTAVRPLAARLSEVAVALR</sequence>
<dbReference type="PANTHER" id="PTHR43507:SF4">
    <property type="entry name" value="PROTON-TRANSLOCATING NADH-QUINONE OXIDOREDUCTASE, CHAIN M"/>
    <property type="match status" value="1"/>
</dbReference>
<comment type="subcellular location">
    <subcellularLocation>
        <location evidence="1">Endomembrane system</location>
        <topology evidence="1">Multi-pass membrane protein</topology>
    </subcellularLocation>
    <subcellularLocation>
        <location evidence="6">Membrane</location>
        <topology evidence="6">Multi-pass membrane protein</topology>
    </subcellularLocation>
</comment>
<feature type="transmembrane region" description="Helical" evidence="7">
    <location>
        <begin position="257"/>
        <end position="275"/>
    </location>
</feature>
<comment type="similarity">
    <text evidence="2">Belongs to the complex I subunit 4 family.</text>
</comment>
<feature type="transmembrane region" description="Helical" evidence="7">
    <location>
        <begin position="37"/>
        <end position="60"/>
    </location>
</feature>
<feature type="transmembrane region" description="Helical" evidence="7">
    <location>
        <begin position="309"/>
        <end position="334"/>
    </location>
</feature>
<dbReference type="PANTHER" id="PTHR43507">
    <property type="entry name" value="NADH-UBIQUINONE OXIDOREDUCTASE CHAIN 4"/>
    <property type="match status" value="1"/>
</dbReference>
<gene>
    <name evidence="9" type="ORF">A6A03_05265</name>
</gene>
<organism evidence="9 10">
    <name type="scientific">Chloroflexus islandicus</name>
    <dbReference type="NCBI Taxonomy" id="1707952"/>
    <lineage>
        <taxon>Bacteria</taxon>
        <taxon>Bacillati</taxon>
        <taxon>Chloroflexota</taxon>
        <taxon>Chloroflexia</taxon>
        <taxon>Chloroflexales</taxon>
        <taxon>Chloroflexineae</taxon>
        <taxon>Chloroflexaceae</taxon>
        <taxon>Chloroflexus</taxon>
    </lineage>
</organism>
<proteinExistence type="inferred from homology"/>
<dbReference type="AlphaFoldDB" id="A0A178LUD3"/>
<feature type="domain" description="NADH:quinone oxidoreductase/Mrp antiporter transmembrane" evidence="8">
    <location>
        <begin position="136"/>
        <end position="423"/>
    </location>
</feature>
<dbReference type="GO" id="GO:0012505">
    <property type="term" value="C:endomembrane system"/>
    <property type="evidence" value="ECO:0007669"/>
    <property type="project" value="UniProtKB-SubCell"/>
</dbReference>
<feature type="transmembrane region" description="Helical" evidence="7">
    <location>
        <begin position="379"/>
        <end position="402"/>
    </location>
</feature>
<dbReference type="GO" id="GO:0008137">
    <property type="term" value="F:NADH dehydrogenase (ubiquinone) activity"/>
    <property type="evidence" value="ECO:0007669"/>
    <property type="project" value="InterPro"/>
</dbReference>
<feature type="transmembrane region" description="Helical" evidence="7">
    <location>
        <begin position="214"/>
        <end position="236"/>
    </location>
</feature>
<feature type="transmembrane region" description="Helical" evidence="7">
    <location>
        <begin position="12"/>
        <end position="30"/>
    </location>
</feature>
<keyword evidence="4 7" id="KW-1133">Transmembrane helix</keyword>